<comment type="caution">
    <text evidence="1">The sequence shown here is derived from an EMBL/GenBank/DDBJ whole genome shotgun (WGS) entry which is preliminary data.</text>
</comment>
<evidence type="ECO:0008006" key="3">
    <source>
        <dbReference type="Google" id="ProtNLM"/>
    </source>
</evidence>
<dbReference type="AlphaFoldDB" id="A0A1Y5EK27"/>
<evidence type="ECO:0000313" key="2">
    <source>
        <dbReference type="Proteomes" id="UP000243053"/>
    </source>
</evidence>
<reference evidence="2" key="1">
    <citation type="journal article" date="2017" name="Proc. Natl. Acad. Sci. U.S.A.">
        <title>Simulation of Deepwater Horizon oil plume reveals substrate specialization within a complex community of hydrocarbon degraders.</title>
        <authorList>
            <person name="Hu P."/>
            <person name="Dubinsky E.A."/>
            <person name="Probst A.J."/>
            <person name="Wang J."/>
            <person name="Sieber C.M.K."/>
            <person name="Tom L.M."/>
            <person name="Gardinali P."/>
            <person name="Banfield J.F."/>
            <person name="Atlas R.M."/>
            <person name="Andersen G.L."/>
        </authorList>
    </citation>
    <scope>NUCLEOTIDE SEQUENCE [LARGE SCALE GENOMIC DNA]</scope>
</reference>
<dbReference type="EMBL" id="MAAF01000032">
    <property type="protein sequence ID" value="OUR83068.1"/>
    <property type="molecule type" value="Genomic_DNA"/>
</dbReference>
<sequence>MKKIVRTTLAVSIALALTACNHNDDAVTVTPATVDLAGSVVKGALIDAKVQIYRASDTAFATPLTTEPVDVQTDENGDYTATVVDASGEAIVGALVVNITADDNTQMRCDAAVSCGDTLRGELIPTSEIADISVSTLTVAAVDADGASIAIDADANTLTTMATDAVLAQVAANTNLDIDNLPVESVVALQKNASLIVGKSLGIDLSTTNIYDIKIVDATDTQAVADAATNANDAASITNTLTLVNASLAAITVPEGSTLADSINSYVQNVAVVSEAVAEALAEGTDIANALAAPEVAAAQVAVAETQVEISDEADLIKDAVVADAANEGIDVVVETEVIPDVVPAIEIDLGDIIVPTGATGGTN</sequence>
<dbReference type="Proteomes" id="UP000243053">
    <property type="component" value="Unassembled WGS sequence"/>
</dbReference>
<protein>
    <recommendedName>
        <fullName evidence="3">Lipoprotein</fullName>
    </recommendedName>
</protein>
<organism evidence="1 2">
    <name type="scientific">Colwellia psychrerythraea</name>
    <name type="common">Vibrio psychroerythus</name>
    <dbReference type="NCBI Taxonomy" id="28229"/>
    <lineage>
        <taxon>Bacteria</taxon>
        <taxon>Pseudomonadati</taxon>
        <taxon>Pseudomonadota</taxon>
        <taxon>Gammaproteobacteria</taxon>
        <taxon>Alteromonadales</taxon>
        <taxon>Colwelliaceae</taxon>
        <taxon>Colwellia</taxon>
    </lineage>
</organism>
<gene>
    <name evidence="1" type="ORF">A9Q75_04980</name>
</gene>
<accession>A0A1Y5EK27</accession>
<name>A0A1Y5EK27_COLPS</name>
<proteinExistence type="predicted"/>
<evidence type="ECO:0000313" key="1">
    <source>
        <dbReference type="EMBL" id="OUR83068.1"/>
    </source>
</evidence>
<dbReference type="PROSITE" id="PS51257">
    <property type="entry name" value="PROKAR_LIPOPROTEIN"/>
    <property type="match status" value="1"/>
</dbReference>